<proteinExistence type="predicted"/>
<dbReference type="RefSeq" id="WP_194506880.1">
    <property type="nucleotide sequence ID" value="NZ_JADILU010000002.1"/>
</dbReference>
<dbReference type="EMBL" id="JBHUOS010000016">
    <property type="protein sequence ID" value="MFD2917904.1"/>
    <property type="molecule type" value="Genomic_DNA"/>
</dbReference>
<reference evidence="2" key="1">
    <citation type="journal article" date="2019" name="Int. J. Syst. Evol. Microbiol.">
        <title>The Global Catalogue of Microorganisms (GCM) 10K type strain sequencing project: providing services to taxonomists for standard genome sequencing and annotation.</title>
        <authorList>
            <consortium name="The Broad Institute Genomics Platform"/>
            <consortium name="The Broad Institute Genome Sequencing Center for Infectious Disease"/>
            <person name="Wu L."/>
            <person name="Ma J."/>
        </authorList>
    </citation>
    <scope>NUCLEOTIDE SEQUENCE [LARGE SCALE GENOMIC DNA]</scope>
    <source>
        <strain evidence="2">KCTC 32514</strain>
    </source>
</reference>
<accession>A0ABW5ZXZ5</accession>
<comment type="caution">
    <text evidence="1">The sequence shown here is derived from an EMBL/GenBank/DDBJ whole genome shotgun (WGS) entry which is preliminary data.</text>
</comment>
<organism evidence="1 2">
    <name type="scientific">Psychroserpens luteus</name>
    <dbReference type="NCBI Taxonomy" id="1434066"/>
    <lineage>
        <taxon>Bacteria</taxon>
        <taxon>Pseudomonadati</taxon>
        <taxon>Bacteroidota</taxon>
        <taxon>Flavobacteriia</taxon>
        <taxon>Flavobacteriales</taxon>
        <taxon>Flavobacteriaceae</taxon>
        <taxon>Psychroserpens</taxon>
    </lineage>
</organism>
<name>A0ABW5ZXZ5_9FLAO</name>
<protein>
    <submittedName>
        <fullName evidence="1">Uncharacterized protein</fullName>
    </submittedName>
</protein>
<keyword evidence="2" id="KW-1185">Reference proteome</keyword>
<gene>
    <name evidence="1" type="ORF">ACFS29_19785</name>
</gene>
<dbReference type="Proteomes" id="UP001597548">
    <property type="component" value="Unassembled WGS sequence"/>
</dbReference>
<evidence type="ECO:0000313" key="1">
    <source>
        <dbReference type="EMBL" id="MFD2917904.1"/>
    </source>
</evidence>
<evidence type="ECO:0000313" key="2">
    <source>
        <dbReference type="Proteomes" id="UP001597548"/>
    </source>
</evidence>
<sequence>MIPYFNSIRVNLYYNNNNDNEKRSIGSIRYKINNAFKLNGGFGRNFKSDGETVALFGIQWGIDFGSSVSLGSN</sequence>